<reference evidence="13 14" key="1">
    <citation type="submission" date="2016-10" db="EMBL/GenBank/DDBJ databases">
        <authorList>
            <person name="de Groot N.N."/>
        </authorList>
    </citation>
    <scope>NUCLEOTIDE SEQUENCE [LARGE SCALE GENOMIC DNA]</scope>
    <source>
        <strain evidence="13 14">DSM 9236</strain>
    </source>
</reference>
<dbReference type="CDD" id="cd02007">
    <property type="entry name" value="TPP_DXS"/>
    <property type="match status" value="1"/>
</dbReference>
<gene>
    <name evidence="11" type="primary">dxs</name>
    <name evidence="13" type="ORF">SAMN05216245_10964</name>
</gene>
<keyword evidence="6 11" id="KW-0460">Magnesium</keyword>
<dbReference type="FunFam" id="3.40.50.920:FF:000002">
    <property type="entry name" value="1-deoxy-D-xylulose-5-phosphate synthase"/>
    <property type="match status" value="1"/>
</dbReference>
<evidence type="ECO:0000256" key="9">
    <source>
        <dbReference type="ARBA" id="ARBA00023229"/>
    </source>
</evidence>
<keyword evidence="5 11" id="KW-0479">Metal-binding</keyword>
<dbReference type="GO" id="GO:0008661">
    <property type="term" value="F:1-deoxy-D-xylulose-5-phosphate synthase activity"/>
    <property type="evidence" value="ECO:0007669"/>
    <property type="project" value="UniProtKB-UniRule"/>
</dbReference>
<dbReference type="EC" id="2.2.1.7" evidence="11"/>
<dbReference type="Gene3D" id="3.40.50.920">
    <property type="match status" value="1"/>
</dbReference>
<comment type="subunit">
    <text evidence="3 11">Homodimer.</text>
</comment>
<dbReference type="InterPro" id="IPR049557">
    <property type="entry name" value="Transketolase_CS"/>
</dbReference>
<dbReference type="RefSeq" id="WP_093913637.1">
    <property type="nucleotide sequence ID" value="NZ_FONL01000009.1"/>
</dbReference>
<evidence type="ECO:0000256" key="11">
    <source>
        <dbReference type="HAMAP-Rule" id="MF_00315"/>
    </source>
</evidence>
<dbReference type="STRING" id="1123323.SAMN05216245_10964"/>
<feature type="binding site" evidence="11">
    <location>
        <position position="148"/>
    </location>
    <ligand>
        <name>Mg(2+)</name>
        <dbReference type="ChEBI" id="CHEBI:18420"/>
    </ligand>
</feature>
<dbReference type="NCBIfam" id="NF003933">
    <property type="entry name" value="PRK05444.2-2"/>
    <property type="match status" value="1"/>
</dbReference>
<dbReference type="GO" id="GO:0009228">
    <property type="term" value="P:thiamine biosynthetic process"/>
    <property type="evidence" value="ECO:0007669"/>
    <property type="project" value="UniProtKB-UniRule"/>
</dbReference>
<dbReference type="InterPro" id="IPR033248">
    <property type="entry name" value="Transketolase_C"/>
</dbReference>
<dbReference type="Gene3D" id="3.40.50.970">
    <property type="match status" value="2"/>
</dbReference>
<dbReference type="Pfam" id="PF13292">
    <property type="entry name" value="DXP_synthase_N"/>
    <property type="match status" value="1"/>
</dbReference>
<evidence type="ECO:0000256" key="5">
    <source>
        <dbReference type="ARBA" id="ARBA00022723"/>
    </source>
</evidence>
<dbReference type="Proteomes" id="UP000198896">
    <property type="component" value="Unassembled WGS sequence"/>
</dbReference>
<evidence type="ECO:0000256" key="10">
    <source>
        <dbReference type="ARBA" id="ARBA00055605"/>
    </source>
</evidence>
<keyword evidence="8 11" id="KW-0786">Thiamine pyrophosphate</keyword>
<dbReference type="AlphaFoldDB" id="A0A1I2BPM4"/>
<dbReference type="SMART" id="SM00861">
    <property type="entry name" value="Transket_pyr"/>
    <property type="match status" value="1"/>
</dbReference>
<dbReference type="InterPro" id="IPR005477">
    <property type="entry name" value="Dxylulose-5-P_synthase"/>
</dbReference>
<dbReference type="InterPro" id="IPR009014">
    <property type="entry name" value="Transketo_C/PFOR_II"/>
</dbReference>
<dbReference type="GO" id="GO:0005829">
    <property type="term" value="C:cytosol"/>
    <property type="evidence" value="ECO:0007669"/>
    <property type="project" value="TreeGrafter"/>
</dbReference>
<dbReference type="InterPro" id="IPR029061">
    <property type="entry name" value="THDP-binding"/>
</dbReference>
<dbReference type="GO" id="GO:0030976">
    <property type="term" value="F:thiamine pyrophosphate binding"/>
    <property type="evidence" value="ECO:0007669"/>
    <property type="project" value="UniProtKB-UniRule"/>
</dbReference>
<dbReference type="OrthoDB" id="9803371at2"/>
<feature type="binding site" evidence="11">
    <location>
        <position position="369"/>
    </location>
    <ligand>
        <name>thiamine diphosphate</name>
        <dbReference type="ChEBI" id="CHEBI:58937"/>
    </ligand>
</feature>
<dbReference type="NCBIfam" id="TIGR00204">
    <property type="entry name" value="dxs"/>
    <property type="match status" value="1"/>
</dbReference>
<evidence type="ECO:0000313" key="14">
    <source>
        <dbReference type="Proteomes" id="UP000198896"/>
    </source>
</evidence>
<dbReference type="GO" id="GO:0019288">
    <property type="term" value="P:isopentenyl diphosphate biosynthetic process, methylerythritol 4-phosphate pathway"/>
    <property type="evidence" value="ECO:0007669"/>
    <property type="project" value="TreeGrafter"/>
</dbReference>
<organism evidence="13 14">
    <name type="scientific">Succiniclasticum ruminis DSM 9236</name>
    <dbReference type="NCBI Taxonomy" id="1123323"/>
    <lineage>
        <taxon>Bacteria</taxon>
        <taxon>Bacillati</taxon>
        <taxon>Bacillota</taxon>
        <taxon>Negativicutes</taxon>
        <taxon>Acidaminococcales</taxon>
        <taxon>Acidaminococcaceae</taxon>
        <taxon>Succiniclasticum</taxon>
    </lineage>
</organism>
<evidence type="ECO:0000256" key="7">
    <source>
        <dbReference type="ARBA" id="ARBA00022977"/>
    </source>
</evidence>
<dbReference type="UniPathway" id="UPA00064">
    <property type="reaction ID" value="UER00091"/>
</dbReference>
<name>A0A1I2BPM4_9FIRM</name>
<feature type="binding site" evidence="11">
    <location>
        <begin position="149"/>
        <end position="150"/>
    </location>
    <ligand>
        <name>thiamine diphosphate</name>
        <dbReference type="ChEBI" id="CHEBI:58937"/>
    </ligand>
</feature>
<dbReference type="SUPFAM" id="SSF52922">
    <property type="entry name" value="TK C-terminal domain-like"/>
    <property type="match status" value="1"/>
</dbReference>
<proteinExistence type="inferred from homology"/>
<dbReference type="HAMAP" id="MF_00315">
    <property type="entry name" value="DXP_synth"/>
    <property type="match status" value="1"/>
</dbReference>
<comment type="pathway">
    <text evidence="1 11">Metabolic intermediate biosynthesis; 1-deoxy-D-xylulose 5-phosphate biosynthesis; 1-deoxy-D-xylulose 5-phosphate from D-glyceraldehyde 3-phosphate and pyruvate: step 1/1.</text>
</comment>
<feature type="binding site" evidence="11">
    <location>
        <position position="76"/>
    </location>
    <ligand>
        <name>thiamine diphosphate</name>
        <dbReference type="ChEBI" id="CHEBI:58937"/>
    </ligand>
</feature>
<dbReference type="Pfam" id="PF02779">
    <property type="entry name" value="Transket_pyr"/>
    <property type="match status" value="1"/>
</dbReference>
<evidence type="ECO:0000256" key="3">
    <source>
        <dbReference type="ARBA" id="ARBA00011738"/>
    </source>
</evidence>
<keyword evidence="9 11" id="KW-0414">Isoprene biosynthesis</keyword>
<dbReference type="CDD" id="cd07033">
    <property type="entry name" value="TPP_PYR_DXS_TK_like"/>
    <property type="match status" value="1"/>
</dbReference>
<dbReference type="FunFam" id="3.40.50.970:FF:000005">
    <property type="entry name" value="1-deoxy-D-xylulose-5-phosphate synthase"/>
    <property type="match status" value="1"/>
</dbReference>
<keyword evidence="14" id="KW-1185">Reference proteome</keyword>
<accession>A0A1I2BPM4</accession>
<dbReference type="PANTHER" id="PTHR43322">
    <property type="entry name" value="1-D-DEOXYXYLULOSE 5-PHOSPHATE SYNTHASE-RELATED"/>
    <property type="match status" value="1"/>
</dbReference>
<feature type="domain" description="Transketolase-like pyrimidine-binding" evidence="12">
    <location>
        <begin position="318"/>
        <end position="483"/>
    </location>
</feature>
<evidence type="ECO:0000256" key="1">
    <source>
        <dbReference type="ARBA" id="ARBA00004980"/>
    </source>
</evidence>
<evidence type="ECO:0000256" key="8">
    <source>
        <dbReference type="ARBA" id="ARBA00023052"/>
    </source>
</evidence>
<feature type="binding site" evidence="11">
    <location>
        <position position="287"/>
    </location>
    <ligand>
        <name>thiamine diphosphate</name>
        <dbReference type="ChEBI" id="CHEBI:58937"/>
    </ligand>
</feature>
<dbReference type="Pfam" id="PF02780">
    <property type="entry name" value="Transketolase_C"/>
    <property type="match status" value="1"/>
</dbReference>
<sequence>MSENKILDRVNSPLDLKTLTLKEMNRLAEEIRQLLIEVVSKNGGHLAPNLGVVELTIALHRVFDSPRDKFIFDVGHQAYIHKIITGRKEAFPTLRTYKGLSGFPKRQESEHDAFGVGHSSTSVSAADGIAAARDLKGENYHVVAIIGDGAMTGGMSFEALNHIGDTGRRIIIILNDNEMSISKNVGAMSQYLYQLRTGETYNKLKHNLENWLGDMKHGDDVLEVIDRVKGGVKYLVSPGSIFEYLGIKYFGPVDGHDIEALLPMLTAAKREEGPVLIHVVTKKGKGYTPAEERPNEFHGTGPFDIATGKKITKPGAPPTYTSVFGKTLVELAEKDKSIVAITAAMPEGTGTNLFAQRFPDRFFDVGIAEQHAVTFAAGLATEGIKPVTAIYSTFMQRAYDQVVHDICMQNLPVKLCMDRAGLVGDDGYTHHGVFDYAYLIPLPNMTVMAPKDENELRHMLLTAMEYNAGPISLRYPRGSGVGVNLSEPLHTLPIGKAETLREGRDLTIWAIGSMVAEAEKTADLLQAKGISAGVVNMRFAKPLDEDLLCENAAKTHRIVTMEEGVLKGGVGDAVMETLNRYGQMHMTAVLPFGIPDEFISQGDKKLLMHDIGLTPEQMAEKISHWM</sequence>
<dbReference type="PROSITE" id="PS00801">
    <property type="entry name" value="TRANSKETOLASE_1"/>
    <property type="match status" value="1"/>
</dbReference>
<comment type="cofactor">
    <cofactor evidence="11">
        <name>Mg(2+)</name>
        <dbReference type="ChEBI" id="CHEBI:18420"/>
    </cofactor>
    <text evidence="11">Binds 1 Mg(2+) ion per subunit.</text>
</comment>
<dbReference type="PANTHER" id="PTHR43322:SF5">
    <property type="entry name" value="1-DEOXY-D-XYLULOSE-5-PHOSPHATE SYNTHASE, CHLOROPLASTIC"/>
    <property type="match status" value="1"/>
</dbReference>
<dbReference type="SUPFAM" id="SSF52518">
    <property type="entry name" value="Thiamin diphosphate-binding fold (THDP-binding)"/>
    <property type="match status" value="2"/>
</dbReference>
<evidence type="ECO:0000313" key="13">
    <source>
        <dbReference type="EMBL" id="SFE57293.1"/>
    </source>
</evidence>
<evidence type="ECO:0000259" key="12">
    <source>
        <dbReference type="SMART" id="SM00861"/>
    </source>
</evidence>
<evidence type="ECO:0000256" key="6">
    <source>
        <dbReference type="ARBA" id="ARBA00022842"/>
    </source>
</evidence>
<keyword evidence="4 11" id="KW-0808">Transferase</keyword>
<comment type="cofactor">
    <cofactor evidence="11">
        <name>thiamine diphosphate</name>
        <dbReference type="ChEBI" id="CHEBI:58937"/>
    </cofactor>
    <text evidence="11">Binds 1 thiamine pyrophosphate per subunit.</text>
</comment>
<feature type="binding site" evidence="11">
    <location>
        <position position="177"/>
    </location>
    <ligand>
        <name>Mg(2+)</name>
        <dbReference type="ChEBI" id="CHEBI:18420"/>
    </ligand>
</feature>
<dbReference type="GO" id="GO:0016114">
    <property type="term" value="P:terpenoid biosynthetic process"/>
    <property type="evidence" value="ECO:0007669"/>
    <property type="project" value="UniProtKB-UniRule"/>
</dbReference>
<keyword evidence="7 11" id="KW-0784">Thiamine biosynthesis</keyword>
<protein>
    <recommendedName>
        <fullName evidence="11">1-deoxy-D-xylulose-5-phosphate synthase</fullName>
        <ecNumber evidence="11">2.2.1.7</ecNumber>
    </recommendedName>
    <alternativeName>
        <fullName evidence="11">1-deoxyxylulose-5-phosphate synthase</fullName>
        <shortName evidence="11">DXP synthase</shortName>
        <shortName evidence="11">DXPS</shortName>
    </alternativeName>
</protein>
<feature type="binding site" evidence="11">
    <location>
        <begin position="117"/>
        <end position="119"/>
    </location>
    <ligand>
        <name>thiamine diphosphate</name>
        <dbReference type="ChEBI" id="CHEBI:58937"/>
    </ligand>
</feature>
<comment type="catalytic activity">
    <reaction evidence="11">
        <text>D-glyceraldehyde 3-phosphate + pyruvate + H(+) = 1-deoxy-D-xylulose 5-phosphate + CO2</text>
        <dbReference type="Rhea" id="RHEA:12605"/>
        <dbReference type="ChEBI" id="CHEBI:15361"/>
        <dbReference type="ChEBI" id="CHEBI:15378"/>
        <dbReference type="ChEBI" id="CHEBI:16526"/>
        <dbReference type="ChEBI" id="CHEBI:57792"/>
        <dbReference type="ChEBI" id="CHEBI:59776"/>
        <dbReference type="EC" id="2.2.1.7"/>
    </reaction>
</comment>
<evidence type="ECO:0000256" key="4">
    <source>
        <dbReference type="ARBA" id="ARBA00022679"/>
    </source>
</evidence>
<dbReference type="GO" id="GO:0000287">
    <property type="term" value="F:magnesium ion binding"/>
    <property type="evidence" value="ECO:0007669"/>
    <property type="project" value="UniProtKB-UniRule"/>
</dbReference>
<dbReference type="InterPro" id="IPR005475">
    <property type="entry name" value="Transketolase-like_Pyr-bd"/>
</dbReference>
<comment type="function">
    <text evidence="10 11">Catalyzes the acyloin condensation reaction between C atoms 2 and 3 of pyruvate and glyceraldehyde 3-phosphate to yield 1-deoxy-D-xylulose-5-phosphate (DXP).</text>
</comment>
<comment type="similarity">
    <text evidence="2 11">Belongs to the transketolase family. DXPS subfamily.</text>
</comment>
<feature type="binding site" evidence="11">
    <location>
        <position position="177"/>
    </location>
    <ligand>
        <name>thiamine diphosphate</name>
        <dbReference type="ChEBI" id="CHEBI:58937"/>
    </ligand>
</feature>
<dbReference type="EMBL" id="FONL01000009">
    <property type="protein sequence ID" value="SFE57293.1"/>
    <property type="molecule type" value="Genomic_DNA"/>
</dbReference>
<evidence type="ECO:0000256" key="2">
    <source>
        <dbReference type="ARBA" id="ARBA00011081"/>
    </source>
</evidence>